<accession>A0A1C3K2K0</accession>
<evidence type="ECO:0000313" key="3">
    <source>
        <dbReference type="Proteomes" id="UP000078558"/>
    </source>
</evidence>
<dbReference type="InterPro" id="IPR003462">
    <property type="entry name" value="ODC_Mu_crystall"/>
</dbReference>
<evidence type="ECO:0000313" key="2">
    <source>
        <dbReference type="EMBL" id="SOE52180.1"/>
    </source>
</evidence>
<gene>
    <name evidence="1" type="ORF">ODI_01291</name>
    <name evidence="2" type="ORF">ODI_R3976</name>
</gene>
<dbReference type="EMBL" id="LT907988">
    <property type="protein sequence ID" value="SOE52180.1"/>
    <property type="molecule type" value="Genomic_DNA"/>
</dbReference>
<dbReference type="Gene3D" id="3.40.50.720">
    <property type="entry name" value="NAD(P)-binding Rossmann-like Domain"/>
    <property type="match status" value="1"/>
</dbReference>
<dbReference type="Gene3D" id="3.30.1780.10">
    <property type="entry name" value="ornithine cyclodeaminase, domain 1"/>
    <property type="match status" value="1"/>
</dbReference>
<dbReference type="InterPro" id="IPR023401">
    <property type="entry name" value="ODC_N"/>
</dbReference>
<dbReference type="KEGG" id="odi:ODI_R3976"/>
<dbReference type="GO" id="GO:0008473">
    <property type="term" value="F:ornithine cyclodeaminase activity"/>
    <property type="evidence" value="ECO:0007669"/>
    <property type="project" value="UniProtKB-EC"/>
</dbReference>
<keyword evidence="1" id="KW-0456">Lyase</keyword>
<dbReference type="SUPFAM" id="SSF51735">
    <property type="entry name" value="NAD(P)-binding Rossmann-fold domains"/>
    <property type="match status" value="1"/>
</dbReference>
<dbReference type="OrthoDB" id="9809203at2"/>
<sequence>MQFISEAESAALVSHALAFDAIRDALIAATRPDSHVFPAVIAHGSLRENRYSVKAGTTQAVAGVKMGFYWPANKQRGLPSHNSIIAVFDQEVGKVAALIEAGVVNAYRTSAADAVATDALARPDARVLAIFGAGNQAGYECQAIARIRPIDTVLVVNRDAAETEAFIARLASHGLRARAEAPQAACQQADIIVTATPSQSPLFDAGWVRPGTHVSTMGADSTGKQEAPAALMTRARLFCDLPEQSTRIGELQHVAADIAAGRLSVTPIGAVLAGEAQGRQDRDDITVFDSSGLSLQDLYIGQRILAAHAARATA</sequence>
<dbReference type="PANTHER" id="PTHR13812">
    <property type="entry name" value="KETIMINE REDUCTASE MU-CRYSTALLIN"/>
    <property type="match status" value="1"/>
</dbReference>
<protein>
    <submittedName>
        <fullName evidence="1">Ornithine cyclodeaminase</fullName>
        <ecNumber evidence="1">4.3.1.12</ecNumber>
    </submittedName>
</protein>
<dbReference type="PIRSF" id="PIRSF001439">
    <property type="entry name" value="CryM"/>
    <property type="match status" value="1"/>
</dbReference>
<dbReference type="InterPro" id="IPR036291">
    <property type="entry name" value="NAD(P)-bd_dom_sf"/>
</dbReference>
<dbReference type="EC" id="4.3.1.12" evidence="1"/>
<reference evidence="2 3" key="2">
    <citation type="submission" date="2017-08" db="EMBL/GenBank/DDBJ databases">
        <authorList>
            <person name="de Groot N.N."/>
        </authorList>
    </citation>
    <scope>NUCLEOTIDE SEQUENCE [LARGE SCALE GENOMIC DNA]</scope>
    <source>
        <strain evidence="2">Orrdi1</strain>
    </source>
</reference>
<dbReference type="PANTHER" id="PTHR13812:SF19">
    <property type="entry name" value="KETIMINE REDUCTASE MU-CRYSTALLIN"/>
    <property type="match status" value="1"/>
</dbReference>
<evidence type="ECO:0000313" key="1">
    <source>
        <dbReference type="EMBL" id="SBT25664.1"/>
    </source>
</evidence>
<name>A0A1C3K2K0_9BURK</name>
<proteinExistence type="predicted"/>
<organism evidence="1 3">
    <name type="scientific">Orrella dioscoreae</name>
    <dbReference type="NCBI Taxonomy" id="1851544"/>
    <lineage>
        <taxon>Bacteria</taxon>
        <taxon>Pseudomonadati</taxon>
        <taxon>Pseudomonadota</taxon>
        <taxon>Betaproteobacteria</taxon>
        <taxon>Burkholderiales</taxon>
        <taxon>Alcaligenaceae</taxon>
        <taxon>Orrella</taxon>
    </lineage>
</organism>
<dbReference type="STRING" id="1851544.ODI_01291"/>
<keyword evidence="3" id="KW-1185">Reference proteome</keyword>
<dbReference type="AlphaFoldDB" id="A0A1C3K2K0"/>
<dbReference type="Proteomes" id="UP000078558">
    <property type="component" value="Chromosome I"/>
</dbReference>
<dbReference type="EMBL" id="FLRC01000022">
    <property type="protein sequence ID" value="SBT25664.1"/>
    <property type="molecule type" value="Genomic_DNA"/>
</dbReference>
<dbReference type="GO" id="GO:0005737">
    <property type="term" value="C:cytoplasm"/>
    <property type="evidence" value="ECO:0007669"/>
    <property type="project" value="TreeGrafter"/>
</dbReference>
<reference evidence="1 3" key="1">
    <citation type="submission" date="2016-06" db="EMBL/GenBank/DDBJ databases">
        <authorList>
            <person name="Kjaerup R.B."/>
            <person name="Dalgaard T.S."/>
            <person name="Juul-Madsen H.R."/>
        </authorList>
    </citation>
    <scope>NUCLEOTIDE SEQUENCE [LARGE SCALE GENOMIC DNA]</scope>
    <source>
        <strain evidence="1">Orrdi1</strain>
    </source>
</reference>
<dbReference type="Pfam" id="PF02423">
    <property type="entry name" value="OCD_Mu_crystall"/>
    <property type="match status" value="1"/>
</dbReference>
<dbReference type="RefSeq" id="WP_067754039.1">
    <property type="nucleotide sequence ID" value="NZ_LT907988.1"/>
</dbReference>